<keyword evidence="4 7" id="KW-1133">Transmembrane helix</keyword>
<dbReference type="EMBL" id="VDFR01000255">
    <property type="protein sequence ID" value="TNC25210.1"/>
    <property type="molecule type" value="Genomic_DNA"/>
</dbReference>
<organism evidence="9 10">
    <name type="scientific">Mumia zhuanghuii</name>
    <dbReference type="NCBI Taxonomy" id="2585211"/>
    <lineage>
        <taxon>Bacteria</taxon>
        <taxon>Bacillati</taxon>
        <taxon>Actinomycetota</taxon>
        <taxon>Actinomycetes</taxon>
        <taxon>Propionibacteriales</taxon>
        <taxon>Nocardioidaceae</taxon>
        <taxon>Mumia</taxon>
    </lineage>
</organism>
<dbReference type="NCBIfam" id="TIGR00945">
    <property type="entry name" value="tatC"/>
    <property type="match status" value="1"/>
</dbReference>
<feature type="transmembrane region" description="Helical" evidence="7">
    <location>
        <begin position="191"/>
        <end position="209"/>
    </location>
</feature>
<dbReference type="GO" id="GO:0065002">
    <property type="term" value="P:intracellular protein transmembrane transport"/>
    <property type="evidence" value="ECO:0007669"/>
    <property type="project" value="TreeGrafter"/>
</dbReference>
<sequence length="288" mass="31561">MPLAEHLRELRNRLVKSVLAILAGTIVAAFFYDQLLDLLTGPWERAIDNLRDSGHPVKAELTFPGIAEPFTFALKISLVAGLVASSPVWLYQIWSFIVPALHRNERRWSLLFSAIAGPLFIVGFVTGYYVLPKGIELLISFTPEGVANLNSLSDYLSFVLRILLVFAVAFEIPLFVILLNGMGAVSAKQLAGARAWIIVGTFVFAAVATPSTDPITMLFLALPMTVLFLVAELVAFLVDRRRAKRDAEVGLVGVPDDEASEIRIERDVRDDMPSPLDDDDTGGSRPAP</sequence>
<dbReference type="InterPro" id="IPR019820">
    <property type="entry name" value="Sec-indep_translocase_CS"/>
</dbReference>
<feature type="transmembrane region" description="Helical" evidence="7">
    <location>
        <begin position="14"/>
        <end position="32"/>
    </location>
</feature>
<comment type="similarity">
    <text evidence="7">Belongs to the TatC family.</text>
</comment>
<dbReference type="InterPro" id="IPR002033">
    <property type="entry name" value="TatC"/>
</dbReference>
<feature type="region of interest" description="Disordered" evidence="8">
    <location>
        <begin position="263"/>
        <end position="288"/>
    </location>
</feature>
<keyword evidence="5 7" id="KW-0811">Translocation</keyword>
<comment type="caution">
    <text evidence="9">The sequence shown here is derived from an EMBL/GenBank/DDBJ whole genome shotgun (WGS) entry which is preliminary data.</text>
</comment>
<keyword evidence="2 7" id="KW-0812">Transmembrane</keyword>
<dbReference type="GO" id="GO:0033281">
    <property type="term" value="C:TAT protein transport complex"/>
    <property type="evidence" value="ECO:0007669"/>
    <property type="project" value="UniProtKB-UniRule"/>
</dbReference>
<feature type="compositionally biased region" description="Basic and acidic residues" evidence="8">
    <location>
        <begin position="263"/>
        <end position="272"/>
    </location>
</feature>
<evidence type="ECO:0000256" key="7">
    <source>
        <dbReference type="HAMAP-Rule" id="MF_00902"/>
    </source>
</evidence>
<dbReference type="Proteomes" id="UP000306740">
    <property type="component" value="Unassembled WGS sequence"/>
</dbReference>
<dbReference type="PANTHER" id="PTHR30371:SF0">
    <property type="entry name" value="SEC-INDEPENDENT PROTEIN TRANSLOCASE PROTEIN TATC, CHLOROPLASTIC-RELATED"/>
    <property type="match status" value="1"/>
</dbReference>
<dbReference type="PRINTS" id="PR01840">
    <property type="entry name" value="TATCFAMILY"/>
</dbReference>
<evidence type="ECO:0000256" key="3">
    <source>
        <dbReference type="ARBA" id="ARBA00022927"/>
    </source>
</evidence>
<feature type="transmembrane region" description="Helical" evidence="7">
    <location>
        <begin position="158"/>
        <end position="179"/>
    </location>
</feature>
<comment type="subunit">
    <text evidence="7">The Tat system comprises two distinct complexes: a TatABC complex, containing multiple copies of TatA, TatB and TatC subunits, and a separate TatA complex, containing only TatA subunits. Substrates initially bind to the TatABC complex, which probably triggers association of the separate TatA complex to form the active translocon.</text>
</comment>
<protein>
    <recommendedName>
        <fullName evidence="7">Sec-independent protein translocase protein TatC</fullName>
    </recommendedName>
</protein>
<feature type="transmembrane region" description="Helical" evidence="7">
    <location>
        <begin position="215"/>
        <end position="238"/>
    </location>
</feature>
<evidence type="ECO:0000256" key="8">
    <source>
        <dbReference type="SAM" id="MobiDB-lite"/>
    </source>
</evidence>
<gene>
    <name evidence="7 9" type="primary">tatC</name>
    <name evidence="9" type="ORF">FHE65_34910</name>
</gene>
<name>A0A5C4M2U3_9ACTN</name>
<dbReference type="PANTHER" id="PTHR30371">
    <property type="entry name" value="SEC-INDEPENDENT PROTEIN TRANSLOCASE PROTEIN TATC"/>
    <property type="match status" value="1"/>
</dbReference>
<reference evidence="9 10" key="1">
    <citation type="submission" date="2019-05" db="EMBL/GenBank/DDBJ databases">
        <title>Mumia sp. nov., isolated from the intestinal contents of plateau pika (Ochotona curzoniae) in the Qinghai-Tibet plateau of China.</title>
        <authorList>
            <person name="Tian Z."/>
        </authorList>
    </citation>
    <scope>NUCLEOTIDE SEQUENCE [LARGE SCALE GENOMIC DNA]</scope>
    <source>
        <strain evidence="10">527</strain>
    </source>
</reference>
<dbReference type="AlphaFoldDB" id="A0A5C4M2U3"/>
<dbReference type="PROSITE" id="PS01218">
    <property type="entry name" value="TATC"/>
    <property type="match status" value="1"/>
</dbReference>
<comment type="subcellular location">
    <subcellularLocation>
        <location evidence="7">Cell membrane</location>
        <topology evidence="7">Multi-pass membrane protein</topology>
    </subcellularLocation>
    <subcellularLocation>
        <location evidence="1">Membrane</location>
        <topology evidence="1">Multi-pass membrane protein</topology>
    </subcellularLocation>
</comment>
<dbReference type="GO" id="GO:0009977">
    <property type="term" value="F:proton motive force dependent protein transmembrane transporter activity"/>
    <property type="evidence" value="ECO:0007669"/>
    <property type="project" value="TreeGrafter"/>
</dbReference>
<feature type="transmembrane region" description="Helical" evidence="7">
    <location>
        <begin position="72"/>
        <end position="98"/>
    </location>
</feature>
<dbReference type="GO" id="GO:0043953">
    <property type="term" value="P:protein transport by the Tat complex"/>
    <property type="evidence" value="ECO:0007669"/>
    <property type="project" value="UniProtKB-UniRule"/>
</dbReference>
<comment type="function">
    <text evidence="7">Part of the twin-arginine translocation (Tat) system that transports large folded proteins containing a characteristic twin-arginine motif in their signal peptide across membranes. Together with TatB, TatC is part of a receptor directly interacting with Tat signal peptides.</text>
</comment>
<keyword evidence="6 7" id="KW-0472">Membrane</keyword>
<dbReference type="HAMAP" id="MF_00902">
    <property type="entry name" value="TatC"/>
    <property type="match status" value="1"/>
</dbReference>
<accession>A0A5C4M2U3</accession>
<evidence type="ECO:0000256" key="2">
    <source>
        <dbReference type="ARBA" id="ARBA00022692"/>
    </source>
</evidence>
<dbReference type="Pfam" id="PF00902">
    <property type="entry name" value="TatC"/>
    <property type="match status" value="1"/>
</dbReference>
<evidence type="ECO:0000256" key="6">
    <source>
        <dbReference type="ARBA" id="ARBA00023136"/>
    </source>
</evidence>
<keyword evidence="7" id="KW-0813">Transport</keyword>
<proteinExistence type="inferred from homology"/>
<evidence type="ECO:0000313" key="9">
    <source>
        <dbReference type="EMBL" id="TNC25210.1"/>
    </source>
</evidence>
<evidence type="ECO:0000313" key="10">
    <source>
        <dbReference type="Proteomes" id="UP000306740"/>
    </source>
</evidence>
<evidence type="ECO:0000256" key="1">
    <source>
        <dbReference type="ARBA" id="ARBA00004141"/>
    </source>
</evidence>
<feature type="transmembrane region" description="Helical" evidence="7">
    <location>
        <begin position="110"/>
        <end position="131"/>
    </location>
</feature>
<dbReference type="OrthoDB" id="9777044at2"/>
<evidence type="ECO:0000256" key="4">
    <source>
        <dbReference type="ARBA" id="ARBA00022989"/>
    </source>
</evidence>
<evidence type="ECO:0000256" key="5">
    <source>
        <dbReference type="ARBA" id="ARBA00023010"/>
    </source>
</evidence>
<keyword evidence="7" id="KW-1003">Cell membrane</keyword>
<keyword evidence="3 7" id="KW-0653">Protein transport</keyword>